<dbReference type="PIRSF" id="PIRSF011312">
    <property type="entry name" value="Cell_cycle_HUS1"/>
    <property type="match status" value="1"/>
</dbReference>
<evidence type="ECO:0000256" key="3">
    <source>
        <dbReference type="ARBA" id="ARBA00023242"/>
    </source>
</evidence>
<name>A0ABR1IVN5_9AGAR</name>
<dbReference type="InterPro" id="IPR007150">
    <property type="entry name" value="HUS1/Mec3"/>
</dbReference>
<sequence>MHIVCDDKANEGGIQVWSQIKVSSLFSDYRIQSTANNEITMSVSAEALLGALRSASPGMTNASSGLESFETEEVIMKLAKKNDQAVLSFEIKARSGNGRSAKITQDVRIDVKKASVFNEPMCPEPDIHIILPPLIKLRIIVDRMKAMADLLTFQANYSGCMKLGITSDQATVETEWKSLGVPEMNKDNLASQPRESTQYDKKEKDPDKFHAVMVSIRSFLKFLNSHVISSTTIACICQNHCLILYVYIGDMADAGGVLTYYIPAIIDDD</sequence>
<gene>
    <name evidence="6" type="primary">hus1</name>
    <name evidence="6" type="ORF">VKT23_016081</name>
</gene>
<organism evidence="6 7">
    <name type="scientific">Marasmiellus scandens</name>
    <dbReference type="NCBI Taxonomy" id="2682957"/>
    <lineage>
        <taxon>Eukaryota</taxon>
        <taxon>Fungi</taxon>
        <taxon>Dikarya</taxon>
        <taxon>Basidiomycota</taxon>
        <taxon>Agaricomycotina</taxon>
        <taxon>Agaricomycetes</taxon>
        <taxon>Agaricomycetidae</taxon>
        <taxon>Agaricales</taxon>
        <taxon>Marasmiineae</taxon>
        <taxon>Omphalotaceae</taxon>
        <taxon>Marasmiellus</taxon>
    </lineage>
</organism>
<keyword evidence="7" id="KW-1185">Reference proteome</keyword>
<dbReference type="InterPro" id="IPR016580">
    <property type="entry name" value="HUS1"/>
</dbReference>
<evidence type="ECO:0000313" key="6">
    <source>
        <dbReference type="EMBL" id="KAK7442484.1"/>
    </source>
</evidence>
<dbReference type="Proteomes" id="UP001498398">
    <property type="component" value="Unassembled WGS sequence"/>
</dbReference>
<keyword evidence="3" id="KW-0539">Nucleus</keyword>
<feature type="region of interest" description="Disordered" evidence="5">
    <location>
        <begin position="184"/>
        <end position="204"/>
    </location>
</feature>
<protein>
    <recommendedName>
        <fullName evidence="4">Checkpoint protein</fullName>
    </recommendedName>
</protein>
<comment type="caution">
    <text evidence="6">The sequence shown here is derived from an EMBL/GenBank/DDBJ whole genome shotgun (WGS) entry which is preliminary data.</text>
</comment>
<dbReference type="Gene3D" id="3.70.10.10">
    <property type="match status" value="1"/>
</dbReference>
<comment type="subcellular location">
    <subcellularLocation>
        <location evidence="1">Nucleus</location>
    </subcellularLocation>
</comment>
<evidence type="ECO:0000256" key="4">
    <source>
        <dbReference type="PIRNR" id="PIRNR011312"/>
    </source>
</evidence>
<dbReference type="PANTHER" id="PTHR12900:SF0">
    <property type="entry name" value="CHECKPOINT PROTEIN"/>
    <property type="match status" value="1"/>
</dbReference>
<dbReference type="Pfam" id="PF04005">
    <property type="entry name" value="Hus1"/>
    <property type="match status" value="1"/>
</dbReference>
<evidence type="ECO:0000256" key="5">
    <source>
        <dbReference type="SAM" id="MobiDB-lite"/>
    </source>
</evidence>
<evidence type="ECO:0000256" key="2">
    <source>
        <dbReference type="ARBA" id="ARBA00005563"/>
    </source>
</evidence>
<evidence type="ECO:0000256" key="1">
    <source>
        <dbReference type="ARBA" id="ARBA00004123"/>
    </source>
</evidence>
<comment type="similarity">
    <text evidence="2 4">Belongs to the HUS1 family.</text>
</comment>
<dbReference type="PANTHER" id="PTHR12900">
    <property type="entry name" value="MITOTIC AND DNA DAMAGE CHECKPOINT PROTEIN HUS1"/>
    <property type="match status" value="1"/>
</dbReference>
<reference evidence="6 7" key="1">
    <citation type="submission" date="2024-01" db="EMBL/GenBank/DDBJ databases">
        <title>A draft genome for the cacao thread blight pathogen Marasmiellus scandens.</title>
        <authorList>
            <person name="Baruah I.K."/>
            <person name="Leung J."/>
            <person name="Bukari Y."/>
            <person name="Amoako-Attah I."/>
            <person name="Meinhardt L.W."/>
            <person name="Bailey B.A."/>
            <person name="Cohen S.P."/>
        </authorList>
    </citation>
    <scope>NUCLEOTIDE SEQUENCE [LARGE SCALE GENOMIC DNA]</scope>
    <source>
        <strain evidence="6 7">GH-19</strain>
    </source>
</reference>
<dbReference type="EMBL" id="JBANRG010000058">
    <property type="protein sequence ID" value="KAK7442484.1"/>
    <property type="molecule type" value="Genomic_DNA"/>
</dbReference>
<accession>A0ABR1IVN5</accession>
<evidence type="ECO:0000313" key="7">
    <source>
        <dbReference type="Proteomes" id="UP001498398"/>
    </source>
</evidence>
<proteinExistence type="inferred from homology"/>